<dbReference type="InterPro" id="IPR035398">
    <property type="entry name" value="Bac_rhamnosid_C"/>
</dbReference>
<proteinExistence type="predicted"/>
<dbReference type="InterPro" id="IPR012341">
    <property type="entry name" value="6hp_glycosidase-like_sf"/>
</dbReference>
<dbReference type="Pfam" id="PF17389">
    <property type="entry name" value="Bac_rhamnosid6H"/>
    <property type="match status" value="1"/>
</dbReference>
<dbReference type="Gene3D" id="2.60.420.10">
    <property type="entry name" value="Maltose phosphorylase, domain 3"/>
    <property type="match status" value="1"/>
</dbReference>
<feature type="domain" description="Alpha-L-rhamnosidase C-terminal" evidence="3">
    <location>
        <begin position="663"/>
        <end position="730"/>
    </location>
</feature>
<dbReference type="Proteomes" id="UP001058267">
    <property type="component" value="Chromosome"/>
</dbReference>
<dbReference type="RefSeq" id="WP_019151847.1">
    <property type="nucleotide sequence ID" value="NZ_CP102252.1"/>
</dbReference>
<evidence type="ECO:0000256" key="1">
    <source>
        <dbReference type="SAM" id="SignalP"/>
    </source>
</evidence>
<dbReference type="EMBL" id="CP102252">
    <property type="protein sequence ID" value="UWN66609.1"/>
    <property type="molecule type" value="Genomic_DNA"/>
</dbReference>
<dbReference type="Gene3D" id="2.60.120.260">
    <property type="entry name" value="Galactose-binding domain-like"/>
    <property type="match status" value="1"/>
</dbReference>
<gene>
    <name evidence="4" type="ORF">NQ519_07180</name>
</gene>
<feature type="signal peptide" evidence="1">
    <location>
        <begin position="1"/>
        <end position="24"/>
    </location>
</feature>
<dbReference type="Pfam" id="PF17390">
    <property type="entry name" value="Bac_rhamnosid_C"/>
    <property type="match status" value="1"/>
</dbReference>
<dbReference type="Gene3D" id="1.50.10.10">
    <property type="match status" value="1"/>
</dbReference>
<dbReference type="InterPro" id="IPR035396">
    <property type="entry name" value="Bac_rhamnosid6H"/>
</dbReference>
<dbReference type="SUPFAM" id="SSF49785">
    <property type="entry name" value="Galactose-binding domain-like"/>
    <property type="match status" value="1"/>
</dbReference>
<keyword evidence="4" id="KW-0378">Hydrolase</keyword>
<keyword evidence="1" id="KW-0732">Signal</keyword>
<sequence length="782" mass="87222">MRRSVKIRALFCLFALLPLQNSGASLRECPGARWISTAEEGADCPNSWIAFRRDVELKALPAVAPVCIAADTKYWLWINGECVVFEGGLKRGPTPGSTYYDRVDIAPFLRKGTNRIAVLLWHFGKDGFSHKDSGRAGLLFSATGKRFSLRSDSLWLCRIHPAFGDTGDPRPNFRLAESNIRFDARRDIGPWQTAALSDLEGFRNAREIGCRGDAPWGGLVERPIPQWKDFGVREARFERFSAGKTDSVIVRLPYNMQMTPVITLDDPQGGSPVGISTDHSFAGGTSNIRAEYVTRRGVQQYESLGWMNGQELRLTLPKHVALTRVAYRETGYDTEPQGSFRCDDDFYNRFWQKALRTLYVNMRDNYFDCPDRERAQWWGDVVVLMGESFYAYSISAYALMRKAILELAGWQKPGGELFSPIPAGNYDSELPGQMLAAVGRYGFWNYYMNTGDLETIRRVYPAVKRYLSLWKTDDTGLTAFRKGGWTWGDWGNNRDIRLIFAGWHCLALEGAADMALALGLPEDAADYRALMVRVKEGFLRCWDGNAFRHPEYHGSTDDRVQALAVLSGIADESYYGKLSEIFRTQFHASPYMEKYVMEALFRMGCGRYAMERTARRFADMVDDPGSTTLFEGWGIGEKGYGGGTTNHAWSGGALTVIAGQLCGIRPLEPGYSVFGVEPDPASFRDVSIRVPTVRGIVGEELRIEGARLSLRVIVPEGTTAVVTLPQGAAGPRVDGRSPSAGQLRVAERYRKPARIQLSLTSGDYRIESEFDPAPDGLPVSGS</sequence>
<evidence type="ECO:0000259" key="3">
    <source>
        <dbReference type="Pfam" id="PF17390"/>
    </source>
</evidence>
<keyword evidence="5" id="KW-1185">Reference proteome</keyword>
<dbReference type="PANTHER" id="PTHR34987:SF2">
    <property type="entry name" value="B, PUTATIVE (AFU_ORTHOLOGUE AFUA_7G05040)-RELATED"/>
    <property type="match status" value="1"/>
</dbReference>
<evidence type="ECO:0000313" key="5">
    <source>
        <dbReference type="Proteomes" id="UP001058267"/>
    </source>
</evidence>
<feature type="domain" description="Alpha-L-rhamnosidase six-hairpin glycosidase" evidence="2">
    <location>
        <begin position="337"/>
        <end position="652"/>
    </location>
</feature>
<organism evidence="4 5">
    <name type="scientific">Alistipes senegalensis JC50</name>
    <dbReference type="NCBI Taxonomy" id="1033732"/>
    <lineage>
        <taxon>Bacteria</taxon>
        <taxon>Pseudomonadati</taxon>
        <taxon>Bacteroidota</taxon>
        <taxon>Bacteroidia</taxon>
        <taxon>Bacteroidales</taxon>
        <taxon>Rikenellaceae</taxon>
        <taxon>Alistipes</taxon>
    </lineage>
</organism>
<name>A0ABY5VC93_9BACT</name>
<evidence type="ECO:0000259" key="2">
    <source>
        <dbReference type="Pfam" id="PF17389"/>
    </source>
</evidence>
<feature type="chain" id="PRO_5046997831" evidence="1">
    <location>
        <begin position="25"/>
        <end position="782"/>
    </location>
</feature>
<accession>A0ABY5VC93</accession>
<reference evidence="4" key="1">
    <citation type="journal article" date="2022" name="Cell">
        <title>Design, construction, and in vivo augmentation of a complex gut microbiome.</title>
        <authorList>
            <person name="Cheng A.G."/>
            <person name="Ho P.Y."/>
            <person name="Aranda-Diaz A."/>
            <person name="Jain S."/>
            <person name="Yu F.B."/>
            <person name="Meng X."/>
            <person name="Wang M."/>
            <person name="Iakiviak M."/>
            <person name="Nagashima K."/>
            <person name="Zhao A."/>
            <person name="Murugkar P."/>
            <person name="Patil A."/>
            <person name="Atabakhsh K."/>
            <person name="Weakley A."/>
            <person name="Yan J."/>
            <person name="Brumbaugh A.R."/>
            <person name="Higginbottom S."/>
            <person name="Dimas A."/>
            <person name="Shiver A.L."/>
            <person name="Deutschbauer A."/>
            <person name="Neff N."/>
            <person name="Sonnenburg J.L."/>
            <person name="Huang K.C."/>
            <person name="Fischbach M.A."/>
        </authorList>
    </citation>
    <scope>NUCLEOTIDE SEQUENCE</scope>
    <source>
        <strain evidence="4">JC50</strain>
    </source>
</reference>
<dbReference type="InterPro" id="IPR008979">
    <property type="entry name" value="Galactose-bd-like_sf"/>
</dbReference>
<dbReference type="SUPFAM" id="SSF48208">
    <property type="entry name" value="Six-hairpin glycosidases"/>
    <property type="match status" value="1"/>
</dbReference>
<dbReference type="InterPro" id="IPR008928">
    <property type="entry name" value="6-hairpin_glycosidase_sf"/>
</dbReference>
<protein>
    <submittedName>
        <fullName evidence="4">Family 78 glycoside hydrolase catalytic domain</fullName>
    </submittedName>
</protein>
<dbReference type="GO" id="GO:0016787">
    <property type="term" value="F:hydrolase activity"/>
    <property type="evidence" value="ECO:0007669"/>
    <property type="project" value="UniProtKB-KW"/>
</dbReference>
<evidence type="ECO:0000313" key="4">
    <source>
        <dbReference type="EMBL" id="UWN66609.1"/>
    </source>
</evidence>
<dbReference type="PANTHER" id="PTHR34987">
    <property type="entry name" value="C, PUTATIVE (AFU_ORTHOLOGUE AFUA_3G02880)-RELATED"/>
    <property type="match status" value="1"/>
</dbReference>